<comment type="caution">
    <text evidence="2">The sequence shown here is derived from an EMBL/GenBank/DDBJ whole genome shotgun (WGS) entry which is preliminary data.</text>
</comment>
<dbReference type="AlphaFoldDB" id="A0A6A3J530"/>
<feature type="region of interest" description="Disordered" evidence="1">
    <location>
        <begin position="245"/>
        <end position="281"/>
    </location>
</feature>
<evidence type="ECO:0000256" key="1">
    <source>
        <dbReference type="SAM" id="MobiDB-lite"/>
    </source>
</evidence>
<protein>
    <submittedName>
        <fullName evidence="2">Uncharacterized protein</fullName>
    </submittedName>
</protein>
<accession>A0A6A3J530</accession>
<evidence type="ECO:0000313" key="2">
    <source>
        <dbReference type="EMBL" id="KAE8988498.1"/>
    </source>
</evidence>
<proteinExistence type="predicted"/>
<reference evidence="2 3" key="1">
    <citation type="submission" date="2018-09" db="EMBL/GenBank/DDBJ databases">
        <title>Genomic investigation of the strawberry pathogen Phytophthora fragariae indicates pathogenicity is determined by transcriptional variation in three key races.</title>
        <authorList>
            <person name="Adams T.M."/>
            <person name="Armitage A.D."/>
            <person name="Sobczyk M.K."/>
            <person name="Bates H.J."/>
            <person name="Dunwell J.M."/>
            <person name="Nellist C.F."/>
            <person name="Harrison R.J."/>
        </authorList>
    </citation>
    <scope>NUCLEOTIDE SEQUENCE [LARGE SCALE GENOMIC DNA]</scope>
    <source>
        <strain evidence="2 3">SCRP245</strain>
    </source>
</reference>
<gene>
    <name evidence="2" type="ORF">PF011_g19149</name>
</gene>
<dbReference type="EMBL" id="QXFW01001595">
    <property type="protein sequence ID" value="KAE8988498.1"/>
    <property type="molecule type" value="Genomic_DNA"/>
</dbReference>
<feature type="compositionally biased region" description="Low complexity" evidence="1">
    <location>
        <begin position="14"/>
        <end position="24"/>
    </location>
</feature>
<feature type="compositionally biased region" description="Low complexity" evidence="1">
    <location>
        <begin position="251"/>
        <end position="281"/>
    </location>
</feature>
<feature type="region of interest" description="Disordered" evidence="1">
    <location>
        <begin position="1"/>
        <end position="33"/>
    </location>
</feature>
<organism evidence="2 3">
    <name type="scientific">Phytophthora fragariae</name>
    <dbReference type="NCBI Taxonomy" id="53985"/>
    <lineage>
        <taxon>Eukaryota</taxon>
        <taxon>Sar</taxon>
        <taxon>Stramenopiles</taxon>
        <taxon>Oomycota</taxon>
        <taxon>Peronosporomycetes</taxon>
        <taxon>Peronosporales</taxon>
        <taxon>Peronosporaceae</taxon>
        <taxon>Phytophthora</taxon>
    </lineage>
</organism>
<name>A0A6A3J530_9STRA</name>
<sequence length="281" mass="29618">MRPKQPPQLVRWRPPTASTAAQPPAATPPPLPTSCAAAALTPAHVLNRPGRVGGRLAVTPLPGAAPAAVPSADQVAVQDPVQTTYAHSATEFKCSVCAYIAGNMVTLVVHRRSAHRGTHLSDIFDSGCACSLVFHPRVAATSRALACAQRASQAMVPAGEPMDVDQGRVPPSQRRASPRRPSERCPDGKRRRLNCAYDDDAQNLAEDGAKVKSQAHTPSADSALSASVLAVYVHNAHRFNASSFQGCASGRRTSNPRSARRPPTASAPRPATPFSPTTRLL</sequence>
<evidence type="ECO:0000313" key="3">
    <source>
        <dbReference type="Proteomes" id="UP000460718"/>
    </source>
</evidence>
<dbReference type="Proteomes" id="UP000460718">
    <property type="component" value="Unassembled WGS sequence"/>
</dbReference>
<feature type="region of interest" description="Disordered" evidence="1">
    <location>
        <begin position="158"/>
        <end position="191"/>
    </location>
</feature>